<feature type="transmembrane region" description="Helical" evidence="1">
    <location>
        <begin position="5"/>
        <end position="23"/>
    </location>
</feature>
<sequence>MKEIFAFYITIAKLCLAIVVFFVSCGCSLKSSIESQDVKLYSDKYKIIFDYNTKLTKIEKDYFYHEFKKRSSIPEIISQDKNIKGLLIKVTLSPTHSYDYQIKILGNNEIQLIANSDKNLKWLFNQFLKKLSIQDDRIRTQDLLPAIISIKESQVNFSFEYREPHFNPVLQPDADIKYNSNNVENDWGIWGHNLGKLFANQDDPKTFALVQNKRNNLQICFSSDASYNIIKNYIVDNFGFYNDKKYSFMIIPNDNKLVCLDSKCKHLGNTSYNATPAVIYLIEKLAKQFPQYNFFTTAYLTTETPPEKHLPKNIGVMISTIDFPKNVHFENKSEVIKFEEKLLKWKQKADTVYLWDYASNFDDYLTPYPFFYRLQKQLEYFKKMGIKGVFINGSGYDYTSFQELKSFVISSLLLDCNLKIEDLVKGYFKQEFPQNHELLSEYYLEFEKLAEKENYPCYIYDKGTKNLDSSTFIVFYKKLAKSIDSTQIKERSKLKELLIGLSFTYLEILLENGNQTNGYYTIENNTINIKPEVIEVYSKLKQHLNYQDFKNFKEEDGSIQAFLKEFEEKIIKSKHPLNKLYGKKIEVLSKLDEDYTNINVLNDNSEGFISDYHHGWLLTSQEDLAVRLSSIEVNNATLKISFLNNPDLKIFLPTKVQVYKNGALYAELTDTSDSKKEKRIGVFITKITILQKDNIEIKVITNAQNKKTACDEIQLF</sequence>
<dbReference type="EMBL" id="MTCY01000011">
    <property type="protein sequence ID" value="OWP78278.1"/>
    <property type="molecule type" value="Genomic_DNA"/>
</dbReference>
<dbReference type="Pfam" id="PF16126">
    <property type="entry name" value="DUF4838"/>
    <property type="match status" value="1"/>
</dbReference>
<keyword evidence="1" id="KW-0812">Transmembrane</keyword>
<evidence type="ECO:0000313" key="3">
    <source>
        <dbReference type="Proteomes" id="UP000198034"/>
    </source>
</evidence>
<evidence type="ECO:0008006" key="4">
    <source>
        <dbReference type="Google" id="ProtNLM"/>
    </source>
</evidence>
<dbReference type="PANTHER" id="PTHR47406:SF2">
    <property type="entry name" value="ALPHA GLUCURONIDASE N-TERMINAL DOMAIN-CONTAINING PROTEIN"/>
    <property type="match status" value="1"/>
</dbReference>
<accession>A0A246GBV8</accession>
<protein>
    <recommendedName>
        <fullName evidence="4">DUF4838 domain-containing protein</fullName>
    </recommendedName>
</protein>
<comment type="caution">
    <text evidence="2">The sequence shown here is derived from an EMBL/GenBank/DDBJ whole genome shotgun (WGS) entry which is preliminary data.</text>
</comment>
<name>A0A246GBV8_9FLAO</name>
<evidence type="ECO:0000313" key="2">
    <source>
        <dbReference type="EMBL" id="OWP78278.1"/>
    </source>
</evidence>
<evidence type="ECO:0000256" key="1">
    <source>
        <dbReference type="SAM" id="Phobius"/>
    </source>
</evidence>
<reference evidence="2 3" key="1">
    <citation type="journal article" date="2017" name="Infect. Genet. Evol.">
        <title>Comparative genome analysis of fish pathogen Flavobacterium columnare reveals extensive sequence diversity within the species.</title>
        <authorList>
            <person name="Kayansamruaj P."/>
            <person name="Dong H.T."/>
            <person name="Hirono I."/>
            <person name="Kondo H."/>
            <person name="Senapin S."/>
            <person name="Rodkhum C."/>
        </authorList>
    </citation>
    <scope>NUCLEOTIDE SEQUENCE [LARGE SCALE GENOMIC DNA]</scope>
    <source>
        <strain evidence="2 3">1214</strain>
    </source>
</reference>
<keyword evidence="1" id="KW-1133">Transmembrane helix</keyword>
<dbReference type="Proteomes" id="UP000198034">
    <property type="component" value="Unassembled WGS sequence"/>
</dbReference>
<dbReference type="InterPro" id="IPR032287">
    <property type="entry name" value="DUF4838"/>
</dbReference>
<dbReference type="PANTHER" id="PTHR47406">
    <property type="entry name" value="COAGULATION FACTOR 5/8 TYPE, C-TERMINAL"/>
    <property type="match status" value="1"/>
</dbReference>
<dbReference type="PROSITE" id="PS51257">
    <property type="entry name" value="PROKAR_LIPOPROTEIN"/>
    <property type="match status" value="1"/>
</dbReference>
<organism evidence="2 3">
    <name type="scientific">Flavobacterium columnare</name>
    <dbReference type="NCBI Taxonomy" id="996"/>
    <lineage>
        <taxon>Bacteria</taxon>
        <taxon>Pseudomonadati</taxon>
        <taxon>Bacteroidota</taxon>
        <taxon>Flavobacteriia</taxon>
        <taxon>Flavobacteriales</taxon>
        <taxon>Flavobacteriaceae</taxon>
        <taxon>Flavobacterium</taxon>
    </lineage>
</organism>
<dbReference type="AlphaFoldDB" id="A0A246GBV8"/>
<gene>
    <name evidence="2" type="ORF">BWK62_05590</name>
</gene>
<keyword evidence="1" id="KW-0472">Membrane</keyword>
<proteinExistence type="predicted"/>